<keyword evidence="2" id="KW-0012">Acyltransferase</keyword>
<keyword evidence="5" id="KW-0687">Ribonucleoprotein</keyword>
<dbReference type="GO" id="GO:0016747">
    <property type="term" value="F:acyltransferase activity, transferring groups other than amino-acyl groups"/>
    <property type="evidence" value="ECO:0007669"/>
    <property type="project" value="InterPro"/>
</dbReference>
<keyword evidence="6" id="KW-1185">Reference proteome</keyword>
<evidence type="ECO:0000256" key="1">
    <source>
        <dbReference type="ARBA" id="ARBA00022679"/>
    </source>
</evidence>
<sequence>MTAAVAAPGATAGAAVALRPARRSEAETLTMLHVAIWRETYRELAPPETVATLDVERRLGRWREMLADPERIVLVAEAAGGLAGFGVAGPPSDPVFGARGEVKLLYVAAGFARQGLGRRLLAALAGGLLARGYGGLALGVVVGNDPAIAFYEALGGRRLTAYRDRGPLWRSDNLAYVWDDLPALAASAPARAAPSPSHGLTAAGPSLSPEGRGAG</sequence>
<dbReference type="GO" id="GO:0005840">
    <property type="term" value="C:ribosome"/>
    <property type="evidence" value="ECO:0007669"/>
    <property type="project" value="UniProtKB-KW"/>
</dbReference>
<reference evidence="5 6" key="1">
    <citation type="submission" date="2017-04" db="EMBL/GenBank/DDBJ databases">
        <authorList>
            <person name="Afonso C.L."/>
            <person name="Miller P.J."/>
            <person name="Scott M.A."/>
            <person name="Spackman E."/>
            <person name="Goraichik I."/>
            <person name="Dimitrov K.M."/>
            <person name="Suarez D.L."/>
            <person name="Swayne D.E."/>
        </authorList>
    </citation>
    <scope>NUCLEOTIDE SEQUENCE [LARGE SCALE GENOMIC DNA]</scope>
    <source>
        <strain evidence="5 6">USBA 355</strain>
    </source>
</reference>
<name>A0A1Y6BLR7_9PROT</name>
<dbReference type="InterPro" id="IPR000182">
    <property type="entry name" value="GNAT_dom"/>
</dbReference>
<proteinExistence type="predicted"/>
<organism evidence="5 6">
    <name type="scientific">Tistlia consotensis USBA 355</name>
    <dbReference type="NCBI Taxonomy" id="560819"/>
    <lineage>
        <taxon>Bacteria</taxon>
        <taxon>Pseudomonadati</taxon>
        <taxon>Pseudomonadota</taxon>
        <taxon>Alphaproteobacteria</taxon>
        <taxon>Rhodospirillales</taxon>
        <taxon>Rhodovibrionaceae</taxon>
        <taxon>Tistlia</taxon>
    </lineage>
</organism>
<dbReference type="InterPro" id="IPR050832">
    <property type="entry name" value="Bact_Acetyltransf"/>
</dbReference>
<keyword evidence="5" id="KW-0689">Ribosomal protein</keyword>
<dbReference type="PROSITE" id="PS51186">
    <property type="entry name" value="GNAT"/>
    <property type="match status" value="1"/>
</dbReference>
<dbReference type="InterPro" id="IPR016181">
    <property type="entry name" value="Acyl_CoA_acyltransferase"/>
</dbReference>
<dbReference type="EMBL" id="FWZX01000006">
    <property type="protein sequence ID" value="SMF16121.1"/>
    <property type="molecule type" value="Genomic_DNA"/>
</dbReference>
<dbReference type="PANTHER" id="PTHR43877:SF1">
    <property type="entry name" value="ACETYLTRANSFERASE"/>
    <property type="match status" value="1"/>
</dbReference>
<feature type="domain" description="N-acetyltransferase" evidence="4">
    <location>
        <begin position="24"/>
        <end position="183"/>
    </location>
</feature>
<evidence type="ECO:0000256" key="3">
    <source>
        <dbReference type="SAM" id="MobiDB-lite"/>
    </source>
</evidence>
<dbReference type="Pfam" id="PF00583">
    <property type="entry name" value="Acetyltransf_1"/>
    <property type="match status" value="1"/>
</dbReference>
<dbReference type="Gene3D" id="3.40.630.30">
    <property type="match status" value="1"/>
</dbReference>
<evidence type="ECO:0000259" key="4">
    <source>
        <dbReference type="PROSITE" id="PS51186"/>
    </source>
</evidence>
<evidence type="ECO:0000313" key="6">
    <source>
        <dbReference type="Proteomes" id="UP000192917"/>
    </source>
</evidence>
<evidence type="ECO:0000256" key="2">
    <source>
        <dbReference type="ARBA" id="ARBA00023315"/>
    </source>
</evidence>
<dbReference type="PANTHER" id="PTHR43877">
    <property type="entry name" value="AMINOALKYLPHOSPHONATE N-ACETYLTRANSFERASE-RELATED-RELATED"/>
    <property type="match status" value="1"/>
</dbReference>
<dbReference type="Proteomes" id="UP000192917">
    <property type="component" value="Unassembled WGS sequence"/>
</dbReference>
<dbReference type="RefSeq" id="WP_200808462.1">
    <property type="nucleotide sequence ID" value="NZ_FWZX01000006.1"/>
</dbReference>
<dbReference type="AlphaFoldDB" id="A0A1Y6BLR7"/>
<evidence type="ECO:0000313" key="5">
    <source>
        <dbReference type="EMBL" id="SMF16121.1"/>
    </source>
</evidence>
<accession>A0A1Y6BLR7</accession>
<dbReference type="SUPFAM" id="SSF55729">
    <property type="entry name" value="Acyl-CoA N-acyltransferases (Nat)"/>
    <property type="match status" value="1"/>
</dbReference>
<dbReference type="STRING" id="560819.SAMN05428998_10627"/>
<feature type="region of interest" description="Disordered" evidence="3">
    <location>
        <begin position="190"/>
        <end position="215"/>
    </location>
</feature>
<keyword evidence="1" id="KW-0808">Transferase</keyword>
<protein>
    <submittedName>
        <fullName evidence="5">Ribosomal protein S18 acetylase RimI</fullName>
    </submittedName>
</protein>
<gene>
    <name evidence="5" type="ORF">SAMN05428998_10627</name>
</gene>